<dbReference type="SUPFAM" id="SSF52540">
    <property type="entry name" value="P-loop containing nucleoside triphosphate hydrolases"/>
    <property type="match status" value="1"/>
</dbReference>
<reference evidence="2 3" key="1">
    <citation type="submission" date="2019-09" db="EMBL/GenBank/DDBJ databases">
        <authorList>
            <person name="Chandra G."/>
            <person name="Truman W A."/>
        </authorList>
    </citation>
    <scope>NUCLEOTIDE SEQUENCE [LARGE SCALE GENOMIC DNA]</scope>
    <source>
        <strain evidence="2">PS833</strain>
    </source>
</reference>
<dbReference type="GO" id="GO:0003677">
    <property type="term" value="F:DNA binding"/>
    <property type="evidence" value="ECO:0007669"/>
    <property type="project" value="UniProtKB-UniRule"/>
</dbReference>
<protein>
    <submittedName>
        <fullName evidence="2">Uncharacterized protein</fullName>
    </submittedName>
</protein>
<dbReference type="InterPro" id="IPR049945">
    <property type="entry name" value="AAA_22"/>
</dbReference>
<dbReference type="CDD" id="cd00383">
    <property type="entry name" value="trans_reg_C"/>
    <property type="match status" value="1"/>
</dbReference>
<evidence type="ECO:0000256" key="1">
    <source>
        <dbReference type="ARBA" id="ARBA00023125"/>
    </source>
</evidence>
<dbReference type="PANTHER" id="PTHR47691:SF3">
    <property type="entry name" value="HTH-TYPE TRANSCRIPTIONAL REGULATOR RV0890C-RELATED"/>
    <property type="match status" value="1"/>
</dbReference>
<dbReference type="GO" id="GO:0016887">
    <property type="term" value="F:ATP hydrolysis activity"/>
    <property type="evidence" value="ECO:0007669"/>
    <property type="project" value="InterPro"/>
</dbReference>
<dbReference type="SUPFAM" id="SSF46894">
    <property type="entry name" value="C-terminal effector domain of the bipartite response regulators"/>
    <property type="match status" value="1"/>
</dbReference>
<name>A0A5E7DID6_PSEFL</name>
<dbReference type="GO" id="GO:0006355">
    <property type="term" value="P:regulation of DNA-templated transcription"/>
    <property type="evidence" value="ECO:0007669"/>
    <property type="project" value="InterPro"/>
</dbReference>
<dbReference type="SMART" id="SM00862">
    <property type="entry name" value="Trans_reg_C"/>
    <property type="match status" value="1"/>
</dbReference>
<dbReference type="EMBL" id="CABVHU010000010">
    <property type="protein sequence ID" value="VVO17290.1"/>
    <property type="molecule type" value="Genomic_DNA"/>
</dbReference>
<accession>A0A5E7DID6</accession>
<dbReference type="Pfam" id="PF00486">
    <property type="entry name" value="Trans_reg_C"/>
    <property type="match status" value="1"/>
</dbReference>
<keyword evidence="1" id="KW-0238">DNA-binding</keyword>
<dbReference type="PROSITE" id="PS51755">
    <property type="entry name" value="OMPR_PHOB"/>
    <property type="match status" value="1"/>
</dbReference>
<dbReference type="PANTHER" id="PTHR47691">
    <property type="entry name" value="REGULATOR-RELATED"/>
    <property type="match status" value="1"/>
</dbReference>
<dbReference type="Pfam" id="PF13401">
    <property type="entry name" value="AAA_22"/>
    <property type="match status" value="1"/>
</dbReference>
<evidence type="ECO:0000313" key="3">
    <source>
        <dbReference type="Proteomes" id="UP000409037"/>
    </source>
</evidence>
<evidence type="ECO:0000313" key="2">
    <source>
        <dbReference type="EMBL" id="VVO17290.1"/>
    </source>
</evidence>
<dbReference type="AlphaFoldDB" id="A0A5E7DID6"/>
<dbReference type="InterPro" id="IPR027417">
    <property type="entry name" value="P-loop_NTPase"/>
</dbReference>
<sequence length="536" mass="58966">MARAMERCCTVRRPGFSTRTCMNSLTDLNSEALLRFGPYVFHLRQRLVLQGDRPLRMGGRALDILQVLVERAGTVVSKDELIARVWPTSVVEDINLRVHIAALRRALADGQDGQCYIVNIPQRGYSFIAPVQHEPDGAPVSLQTLQKTRHNLPARLSPVTGRDSIVGSLVRQLPVRRLMTLVGPAGIGKTTVALRVAELLLQHYQDGVWLIDLATIDDPALLVDHLTRALELDIGTRLDVLAQRHTLLLLDNCEHLLEPCRTLVEDLLMAAPRLSILVTSREPLKAQGETVQHLPPLAVPPVLALHSVTEVMGYSAVQLFVSRARARQQGFTLREQDLQAVGEICRRLDGLPLAIELAAAQIDALAMVGLQAQLDNCCQLLTQGRRTAVPRHQTLKAALDWSYEQLSPLEQTVLQRLAVFKRAFTLEAAIGVIGCAQLLPGRLVEVIERLALKSLLSLEQGSGVTRYRFLNTTRSYALEKLQHEGNAVQLSAMRLTVGASLLAMDSRAPRLASKHALSLTTIASKLAPTGKRIALN</sequence>
<dbReference type="Gene3D" id="1.10.10.10">
    <property type="entry name" value="Winged helix-like DNA-binding domain superfamily/Winged helix DNA-binding domain"/>
    <property type="match status" value="1"/>
</dbReference>
<dbReference type="Gene3D" id="3.40.50.300">
    <property type="entry name" value="P-loop containing nucleotide triphosphate hydrolases"/>
    <property type="match status" value="1"/>
</dbReference>
<dbReference type="GO" id="GO:0000160">
    <property type="term" value="P:phosphorelay signal transduction system"/>
    <property type="evidence" value="ECO:0007669"/>
    <property type="project" value="InterPro"/>
</dbReference>
<proteinExistence type="predicted"/>
<dbReference type="Proteomes" id="UP000409037">
    <property type="component" value="Unassembled WGS sequence"/>
</dbReference>
<gene>
    <name evidence="2" type="ORF">PS833_03914</name>
</gene>
<dbReference type="PRINTS" id="PR00364">
    <property type="entry name" value="DISEASERSIST"/>
</dbReference>
<organism evidence="2 3">
    <name type="scientific">Pseudomonas fluorescens</name>
    <dbReference type="NCBI Taxonomy" id="294"/>
    <lineage>
        <taxon>Bacteria</taxon>
        <taxon>Pseudomonadati</taxon>
        <taxon>Pseudomonadota</taxon>
        <taxon>Gammaproteobacteria</taxon>
        <taxon>Pseudomonadales</taxon>
        <taxon>Pseudomonadaceae</taxon>
        <taxon>Pseudomonas</taxon>
    </lineage>
</organism>
<dbReference type="InterPro" id="IPR001867">
    <property type="entry name" value="OmpR/PhoB-type_DNA-bd"/>
</dbReference>
<dbReference type="InterPro" id="IPR016032">
    <property type="entry name" value="Sig_transdc_resp-reg_C-effctor"/>
</dbReference>
<dbReference type="InterPro" id="IPR036388">
    <property type="entry name" value="WH-like_DNA-bd_sf"/>
</dbReference>